<dbReference type="SUPFAM" id="SSF53795">
    <property type="entry name" value="PEP carboxykinase-like"/>
    <property type="match status" value="1"/>
</dbReference>
<dbReference type="OrthoDB" id="8326226at2"/>
<dbReference type="AlphaFoldDB" id="A0A4R5QG66"/>
<gene>
    <name evidence="2" type="ORF">E2C06_13915</name>
</gene>
<evidence type="ECO:0000259" key="1">
    <source>
        <dbReference type="Pfam" id="PF07475"/>
    </source>
</evidence>
<dbReference type="Gene3D" id="3.40.50.300">
    <property type="entry name" value="P-loop containing nucleotide triphosphate hydrolases"/>
    <property type="match status" value="1"/>
</dbReference>
<dbReference type="GO" id="GO:0000155">
    <property type="term" value="F:phosphorelay sensor kinase activity"/>
    <property type="evidence" value="ECO:0007669"/>
    <property type="project" value="InterPro"/>
</dbReference>
<organism evidence="2 3">
    <name type="scientific">Dankookia rubra</name>
    <dbReference type="NCBI Taxonomy" id="1442381"/>
    <lineage>
        <taxon>Bacteria</taxon>
        <taxon>Pseudomonadati</taxon>
        <taxon>Pseudomonadota</taxon>
        <taxon>Alphaproteobacteria</taxon>
        <taxon>Acetobacterales</taxon>
        <taxon>Roseomonadaceae</taxon>
        <taxon>Dankookia</taxon>
    </lineage>
</organism>
<dbReference type="Pfam" id="PF07475">
    <property type="entry name" value="Hpr_kinase_C"/>
    <property type="match status" value="1"/>
</dbReference>
<dbReference type="EMBL" id="SMSJ01000015">
    <property type="protein sequence ID" value="TDH62056.1"/>
    <property type="molecule type" value="Genomic_DNA"/>
</dbReference>
<dbReference type="CDD" id="cd01918">
    <property type="entry name" value="HprK_C"/>
    <property type="match status" value="1"/>
</dbReference>
<reference evidence="2 3" key="1">
    <citation type="journal article" date="2016" name="J. Microbiol.">
        <title>Dankookia rubra gen. nov., sp. nov., an alphaproteobacterium isolated from sediment of a shallow stream.</title>
        <authorList>
            <person name="Kim W.H."/>
            <person name="Kim D.H."/>
            <person name="Kang K."/>
            <person name="Ahn T.Y."/>
        </authorList>
    </citation>
    <scope>NUCLEOTIDE SEQUENCE [LARGE SCALE GENOMIC DNA]</scope>
    <source>
        <strain evidence="2 3">JCM30602</strain>
    </source>
</reference>
<dbReference type="Proteomes" id="UP000295096">
    <property type="component" value="Unassembled WGS sequence"/>
</dbReference>
<dbReference type="InterPro" id="IPR011104">
    <property type="entry name" value="Hpr_kin/Pase_C"/>
</dbReference>
<name>A0A4R5QG66_9PROT</name>
<evidence type="ECO:0000313" key="2">
    <source>
        <dbReference type="EMBL" id="TDH62056.1"/>
    </source>
</evidence>
<feature type="domain" description="HPr kinase/phosphorylase C-terminal" evidence="1">
    <location>
        <begin position="13"/>
        <end position="74"/>
    </location>
</feature>
<comment type="caution">
    <text evidence="2">The sequence shown here is derived from an EMBL/GenBank/DDBJ whole genome shotgun (WGS) entry which is preliminary data.</text>
</comment>
<keyword evidence="3" id="KW-1185">Reference proteome</keyword>
<sequence length="153" mass="16023">MLLHASSVAREAEAVLLLGPPGSGKSDLVLRLIDRGWRLVADDQVAVSAEAETLRAAPPPALHGMLEVRGLGIFRDLAVAAPATLRLVARLVPREAIDRLPEPEGWTEAGITLPVIRLDAFAASATARLGLALDAALGLARQQAGAFEPRMGA</sequence>
<dbReference type="InterPro" id="IPR027417">
    <property type="entry name" value="P-loop_NTPase"/>
</dbReference>
<protein>
    <submittedName>
        <fullName evidence="2">Aldolase</fullName>
    </submittedName>
</protein>
<accession>A0A4R5QG66</accession>
<evidence type="ECO:0000313" key="3">
    <source>
        <dbReference type="Proteomes" id="UP000295096"/>
    </source>
</evidence>
<dbReference type="RefSeq" id="WP_133289208.1">
    <property type="nucleotide sequence ID" value="NZ_SMSJ01000015.1"/>
</dbReference>
<dbReference type="GO" id="GO:0005524">
    <property type="term" value="F:ATP binding"/>
    <property type="evidence" value="ECO:0007669"/>
    <property type="project" value="InterPro"/>
</dbReference>
<proteinExistence type="predicted"/>
<dbReference type="GO" id="GO:0006109">
    <property type="term" value="P:regulation of carbohydrate metabolic process"/>
    <property type="evidence" value="ECO:0007669"/>
    <property type="project" value="InterPro"/>
</dbReference>